<dbReference type="PROSITE" id="PS50071">
    <property type="entry name" value="HOMEOBOX_2"/>
    <property type="match status" value="1"/>
</dbReference>
<evidence type="ECO:0000313" key="11">
    <source>
        <dbReference type="WBParaSite" id="SRAE_X000192200.1"/>
    </source>
</evidence>
<dbReference type="Gene3D" id="1.10.10.60">
    <property type="entry name" value="Homeodomain-like"/>
    <property type="match status" value="1"/>
</dbReference>
<name>A0A090MPZ4_STRRB</name>
<keyword evidence="4 6" id="KW-0371">Homeobox</keyword>
<dbReference type="GO" id="GO:0005634">
    <property type="term" value="C:nucleus"/>
    <property type="evidence" value="ECO:0007669"/>
    <property type="project" value="UniProtKB-SubCell"/>
</dbReference>
<reference evidence="10" key="2">
    <citation type="submission" date="2014-09" db="EMBL/GenBank/DDBJ databases">
        <authorList>
            <person name="Martin A.A."/>
        </authorList>
    </citation>
    <scope>NUCLEOTIDE SEQUENCE</scope>
    <source>
        <strain evidence="10">ED321</strain>
    </source>
</reference>
<evidence type="ECO:0000313" key="10">
    <source>
        <dbReference type="Proteomes" id="UP000035682"/>
    </source>
</evidence>
<accession>A0A090MPZ4</accession>
<proteinExistence type="predicted"/>
<dbReference type="PROSITE" id="PS00027">
    <property type="entry name" value="HOMEOBOX_1"/>
    <property type="match status" value="1"/>
</dbReference>
<feature type="DNA-binding region" description="Homeobox" evidence="6">
    <location>
        <begin position="114"/>
        <end position="173"/>
    </location>
</feature>
<keyword evidence="5 6" id="KW-0539">Nucleus</keyword>
<dbReference type="AlphaFoldDB" id="A0A090MPZ4"/>
<evidence type="ECO:0000256" key="3">
    <source>
        <dbReference type="ARBA" id="ARBA00023125"/>
    </source>
</evidence>
<dbReference type="PANTHER" id="PTHR45921:SF6">
    <property type="entry name" value="C15"/>
    <property type="match status" value="1"/>
</dbReference>
<evidence type="ECO:0000256" key="1">
    <source>
        <dbReference type="ARBA" id="ARBA00004123"/>
    </source>
</evidence>
<dbReference type="EMBL" id="LN609397">
    <property type="protein sequence ID" value="CEF60182.1"/>
    <property type="molecule type" value="Genomic_DNA"/>
</dbReference>
<evidence type="ECO:0000256" key="5">
    <source>
        <dbReference type="ARBA" id="ARBA00023242"/>
    </source>
</evidence>
<evidence type="ECO:0000256" key="4">
    <source>
        <dbReference type="ARBA" id="ARBA00023155"/>
    </source>
</evidence>
<dbReference type="GO" id="GO:0048513">
    <property type="term" value="P:animal organ development"/>
    <property type="evidence" value="ECO:0007669"/>
    <property type="project" value="TreeGrafter"/>
</dbReference>
<dbReference type="OrthoDB" id="6159439at2759"/>
<dbReference type="WBParaSite" id="SRAE_X000192200.1">
    <property type="protein sequence ID" value="SRAE_X000192200.1"/>
    <property type="gene ID" value="WBGene00267499"/>
</dbReference>
<dbReference type="SMART" id="SM00389">
    <property type="entry name" value="HOX"/>
    <property type="match status" value="1"/>
</dbReference>
<evidence type="ECO:0000256" key="6">
    <source>
        <dbReference type="PROSITE-ProRule" id="PRU00108"/>
    </source>
</evidence>
<sequence>MSYITNKYGINSMFFKIKSDDEFKDNKDNNLSFGISTILNENEEKKFNIIDIYQSNQPLSITNDNKKNCYFSITPTLKDFTPSNYLLNYSQPRKILKYEKRIGHSYKSRAPPIHKKPRTAFTKEQILILENKFYNQKYLPSSERFALAKKLDMSESQVKTWFQNRRTKWRRQEAEEREFEDKSIKKMAISHLLYK</sequence>
<gene>
    <name evidence="9 11 12" type="ORF">SRAE_X000192200</name>
</gene>
<dbReference type="InterPro" id="IPR020479">
    <property type="entry name" value="HD_metazoa"/>
</dbReference>
<dbReference type="InterPro" id="IPR042247">
    <property type="entry name" value="TLX1/2/3"/>
</dbReference>
<keyword evidence="2" id="KW-0217">Developmental protein</keyword>
<evidence type="ECO:0000259" key="8">
    <source>
        <dbReference type="PROSITE" id="PS50071"/>
    </source>
</evidence>
<comment type="subcellular location">
    <subcellularLocation>
        <location evidence="1 6 7">Nucleus</location>
    </subcellularLocation>
</comment>
<evidence type="ECO:0000313" key="9">
    <source>
        <dbReference type="EMBL" id="CEF60182.1"/>
    </source>
</evidence>
<dbReference type="WormBase" id="SRAE_X000192200">
    <property type="protein sequence ID" value="SRP04798"/>
    <property type="gene ID" value="WBGene00267499"/>
</dbReference>
<dbReference type="PANTHER" id="PTHR45921">
    <property type="entry name" value="IP01054P"/>
    <property type="match status" value="1"/>
</dbReference>
<evidence type="ECO:0000256" key="2">
    <source>
        <dbReference type="ARBA" id="ARBA00022473"/>
    </source>
</evidence>
<dbReference type="OMA" id="KKMAISH"/>
<dbReference type="RefSeq" id="XP_024499392.1">
    <property type="nucleotide sequence ID" value="XM_024654418.1"/>
</dbReference>
<dbReference type="InterPro" id="IPR001356">
    <property type="entry name" value="HD"/>
</dbReference>
<organism evidence="9">
    <name type="scientific">Strongyloides ratti</name>
    <name type="common">Parasitic roundworm</name>
    <dbReference type="NCBI Taxonomy" id="34506"/>
    <lineage>
        <taxon>Eukaryota</taxon>
        <taxon>Metazoa</taxon>
        <taxon>Ecdysozoa</taxon>
        <taxon>Nematoda</taxon>
        <taxon>Chromadorea</taxon>
        <taxon>Rhabditida</taxon>
        <taxon>Tylenchina</taxon>
        <taxon>Panagrolaimomorpha</taxon>
        <taxon>Strongyloidoidea</taxon>
        <taxon>Strongyloididae</taxon>
        <taxon>Strongyloides</taxon>
    </lineage>
</organism>
<dbReference type="Pfam" id="PF00046">
    <property type="entry name" value="Homeodomain"/>
    <property type="match status" value="1"/>
</dbReference>
<dbReference type="CDD" id="cd00086">
    <property type="entry name" value="homeodomain"/>
    <property type="match status" value="1"/>
</dbReference>
<protein>
    <submittedName>
        <fullName evidence="9 11">Homeobox domain and Homeodomain-like and Homeodomain, metazoa-containing protein</fullName>
    </submittedName>
</protein>
<dbReference type="Proteomes" id="UP000035682">
    <property type="component" value="Unplaced"/>
</dbReference>
<evidence type="ECO:0000256" key="7">
    <source>
        <dbReference type="RuleBase" id="RU000682"/>
    </source>
</evidence>
<keyword evidence="10" id="KW-1185">Reference proteome</keyword>
<feature type="domain" description="Homeobox" evidence="8">
    <location>
        <begin position="112"/>
        <end position="172"/>
    </location>
</feature>
<dbReference type="GO" id="GO:0000981">
    <property type="term" value="F:DNA-binding transcription factor activity, RNA polymerase II-specific"/>
    <property type="evidence" value="ECO:0007669"/>
    <property type="project" value="InterPro"/>
</dbReference>
<reference evidence="9" key="1">
    <citation type="submission" date="2014-09" db="EMBL/GenBank/DDBJ databases">
        <authorList>
            <person name="Aslett A.Martin."/>
        </authorList>
    </citation>
    <scope>NUCLEOTIDE SEQUENCE</scope>
    <source>
        <strain evidence="9">ED321 Heterogonic</strain>
    </source>
</reference>
<dbReference type="SUPFAM" id="SSF46689">
    <property type="entry name" value="Homeodomain-like"/>
    <property type="match status" value="1"/>
</dbReference>
<dbReference type="GeneID" id="36384993"/>
<dbReference type="GO" id="GO:0000978">
    <property type="term" value="F:RNA polymerase II cis-regulatory region sequence-specific DNA binding"/>
    <property type="evidence" value="ECO:0007669"/>
    <property type="project" value="TreeGrafter"/>
</dbReference>
<dbReference type="FunFam" id="1.10.10.60:FF:000040">
    <property type="entry name" value="T-cell leukemia homeobox protein 3"/>
    <property type="match status" value="1"/>
</dbReference>
<evidence type="ECO:0000313" key="12">
    <source>
        <dbReference type="WormBase" id="SRAE_X000192200"/>
    </source>
</evidence>
<dbReference type="PRINTS" id="PR00024">
    <property type="entry name" value="HOMEOBOX"/>
</dbReference>
<dbReference type="InterPro" id="IPR017970">
    <property type="entry name" value="Homeobox_CS"/>
</dbReference>
<dbReference type="CTD" id="36384993"/>
<dbReference type="InterPro" id="IPR009057">
    <property type="entry name" value="Homeodomain-like_sf"/>
</dbReference>
<reference evidence="11" key="3">
    <citation type="submission" date="2020-12" db="UniProtKB">
        <authorList>
            <consortium name="WormBaseParasite"/>
        </authorList>
    </citation>
    <scope>IDENTIFICATION</scope>
</reference>
<keyword evidence="3 6" id="KW-0238">DNA-binding</keyword>